<evidence type="ECO:0000313" key="2">
    <source>
        <dbReference type="Proteomes" id="UP000228934"/>
    </source>
</evidence>
<accession>A0A2G9S3X5</accession>
<protein>
    <submittedName>
        <fullName evidence="1">Uncharacterized protein</fullName>
    </submittedName>
</protein>
<dbReference type="PANTHER" id="PTHR10877:SF134">
    <property type="entry name" value="POLYCYSTIN-1-LIKE PROTEIN 2"/>
    <property type="match status" value="1"/>
</dbReference>
<gene>
    <name evidence="1" type="ORF">AB205_0184290</name>
</gene>
<sequence length="183" mass="20564">MVSFSVNPFSSRNTFEMTGSVGGLSLSSTNGSTIPLKDLTEYIEIMLPRDSTDNDVKRIFYLANLTSVLVNVTSASLPLVIHVEPSQHIPLVLYLGYEYHPNETNYDINFHLPNGKYPGEKVYSWVINPEELFGEGTYYLTLKSDVEDDIFNGNDISVSVTCFTSQCVFWDEINQGWNNTGCH</sequence>
<evidence type="ECO:0000313" key="1">
    <source>
        <dbReference type="EMBL" id="PIO34794.1"/>
    </source>
</evidence>
<dbReference type="GO" id="GO:0005262">
    <property type="term" value="F:calcium channel activity"/>
    <property type="evidence" value="ECO:0007669"/>
    <property type="project" value="TreeGrafter"/>
</dbReference>
<organism evidence="1 2">
    <name type="scientific">Aquarana catesbeiana</name>
    <name type="common">American bullfrog</name>
    <name type="synonym">Rana catesbeiana</name>
    <dbReference type="NCBI Taxonomy" id="8400"/>
    <lineage>
        <taxon>Eukaryota</taxon>
        <taxon>Metazoa</taxon>
        <taxon>Chordata</taxon>
        <taxon>Craniata</taxon>
        <taxon>Vertebrata</taxon>
        <taxon>Euteleostomi</taxon>
        <taxon>Amphibia</taxon>
        <taxon>Batrachia</taxon>
        <taxon>Anura</taxon>
        <taxon>Neobatrachia</taxon>
        <taxon>Ranoidea</taxon>
        <taxon>Ranidae</taxon>
        <taxon>Aquarana</taxon>
    </lineage>
</organism>
<proteinExistence type="predicted"/>
<dbReference type="AlphaFoldDB" id="A0A2G9S3X5"/>
<dbReference type="Proteomes" id="UP000228934">
    <property type="component" value="Unassembled WGS sequence"/>
</dbReference>
<dbReference type="InterPro" id="IPR051223">
    <property type="entry name" value="Polycystin"/>
</dbReference>
<dbReference type="GO" id="GO:0050982">
    <property type="term" value="P:detection of mechanical stimulus"/>
    <property type="evidence" value="ECO:0007669"/>
    <property type="project" value="TreeGrafter"/>
</dbReference>
<keyword evidence="2" id="KW-1185">Reference proteome</keyword>
<name>A0A2G9S3X5_AQUCT</name>
<dbReference type="PANTHER" id="PTHR10877">
    <property type="entry name" value="POLYCYSTIN FAMILY MEMBER"/>
    <property type="match status" value="1"/>
</dbReference>
<dbReference type="OrthoDB" id="10264154at2759"/>
<feature type="non-terminal residue" evidence="1">
    <location>
        <position position="183"/>
    </location>
</feature>
<reference evidence="2" key="1">
    <citation type="journal article" date="2017" name="Nat. Commun.">
        <title>The North American bullfrog draft genome provides insight into hormonal regulation of long noncoding RNA.</title>
        <authorList>
            <person name="Hammond S.A."/>
            <person name="Warren R.L."/>
            <person name="Vandervalk B.P."/>
            <person name="Kucuk E."/>
            <person name="Khan H."/>
            <person name="Gibb E.A."/>
            <person name="Pandoh P."/>
            <person name="Kirk H."/>
            <person name="Zhao Y."/>
            <person name="Jones M."/>
            <person name="Mungall A.J."/>
            <person name="Coope R."/>
            <person name="Pleasance S."/>
            <person name="Moore R.A."/>
            <person name="Holt R.A."/>
            <person name="Round J.M."/>
            <person name="Ohora S."/>
            <person name="Walle B.V."/>
            <person name="Veldhoen N."/>
            <person name="Helbing C.C."/>
            <person name="Birol I."/>
        </authorList>
    </citation>
    <scope>NUCLEOTIDE SEQUENCE [LARGE SCALE GENOMIC DNA]</scope>
</reference>
<dbReference type="EMBL" id="KV928999">
    <property type="protein sequence ID" value="PIO34794.1"/>
    <property type="molecule type" value="Genomic_DNA"/>
</dbReference>
<dbReference type="GO" id="GO:0016020">
    <property type="term" value="C:membrane"/>
    <property type="evidence" value="ECO:0007669"/>
    <property type="project" value="TreeGrafter"/>
</dbReference>